<dbReference type="AlphaFoldDB" id="A0A814Z2X5"/>
<evidence type="ECO:0000313" key="3">
    <source>
        <dbReference type="EMBL" id="CAF3998798.1"/>
    </source>
</evidence>
<dbReference type="Proteomes" id="UP000663829">
    <property type="component" value="Unassembled WGS sequence"/>
</dbReference>
<accession>A0A814Z2X5</accession>
<feature type="region of interest" description="Disordered" evidence="1">
    <location>
        <begin position="21"/>
        <end position="40"/>
    </location>
</feature>
<evidence type="ECO:0000313" key="2">
    <source>
        <dbReference type="EMBL" id="CAF1236465.1"/>
    </source>
</evidence>
<evidence type="ECO:0000313" key="4">
    <source>
        <dbReference type="Proteomes" id="UP000663829"/>
    </source>
</evidence>
<dbReference type="EMBL" id="CAJOBC010009879">
    <property type="protein sequence ID" value="CAF3998798.1"/>
    <property type="molecule type" value="Genomic_DNA"/>
</dbReference>
<proteinExistence type="predicted"/>
<feature type="compositionally biased region" description="Basic residues" evidence="1">
    <location>
        <begin position="346"/>
        <end position="365"/>
    </location>
</feature>
<dbReference type="Proteomes" id="UP000681722">
    <property type="component" value="Unassembled WGS sequence"/>
</dbReference>
<protein>
    <submittedName>
        <fullName evidence="2">Uncharacterized protein</fullName>
    </submittedName>
</protein>
<organism evidence="2 4">
    <name type="scientific">Didymodactylos carnosus</name>
    <dbReference type="NCBI Taxonomy" id="1234261"/>
    <lineage>
        <taxon>Eukaryota</taxon>
        <taxon>Metazoa</taxon>
        <taxon>Spiralia</taxon>
        <taxon>Gnathifera</taxon>
        <taxon>Rotifera</taxon>
        <taxon>Eurotatoria</taxon>
        <taxon>Bdelloidea</taxon>
        <taxon>Philodinida</taxon>
        <taxon>Philodinidae</taxon>
        <taxon>Didymodactylos</taxon>
    </lineage>
</organism>
<dbReference type="EMBL" id="CAJNOQ010009874">
    <property type="protein sequence ID" value="CAF1236465.1"/>
    <property type="molecule type" value="Genomic_DNA"/>
</dbReference>
<reference evidence="2" key="1">
    <citation type="submission" date="2021-02" db="EMBL/GenBank/DDBJ databases">
        <authorList>
            <person name="Nowell W R."/>
        </authorList>
    </citation>
    <scope>NUCLEOTIDE SEQUENCE</scope>
</reference>
<sequence>MYTDLNEQMDLNVPFEQFKQADESASYEQQKRKRKPRPSAYEKINQQLRQLDKTTNICSSAIVCNSAVDTFRASLDLSIQPLTSIVHELCELISAQNKKLDKNYNEQLTKLPEKLTKAIDTGNRFLRSTQSAIGAGTLNHPATARSQQQDEQALLSINGFDLKTVSVSNSLSGTGRNIVRRIYGDDGSGYDLKPGEFEIILDAIAYLHRIPLTDVWCKTKSIQDSLMQMKYDRLKHTLKKKIASTSANNTEDNEVENQTRDTESLFINGINLLDAPVTHSLSGTGRNILRHIYGHEASGFDMKDGDLELILKAIAYLHHITIEEVLTIEKSIKESLQQMKYDNKKLQRQKTSNKRKSSTPNKKRLNSQQQTTVKRKTARNKKKRNTTDCEEDDE</sequence>
<keyword evidence="4" id="KW-1185">Reference proteome</keyword>
<gene>
    <name evidence="2" type="ORF">GPM918_LOCUS25439</name>
    <name evidence="3" type="ORF">SRO942_LOCUS25445</name>
</gene>
<feature type="region of interest" description="Disordered" evidence="1">
    <location>
        <begin position="341"/>
        <end position="394"/>
    </location>
</feature>
<evidence type="ECO:0000256" key="1">
    <source>
        <dbReference type="SAM" id="MobiDB-lite"/>
    </source>
</evidence>
<comment type="caution">
    <text evidence="2">The sequence shown here is derived from an EMBL/GenBank/DDBJ whole genome shotgun (WGS) entry which is preliminary data.</text>
</comment>
<feature type="compositionally biased region" description="Basic residues" evidence="1">
    <location>
        <begin position="373"/>
        <end position="384"/>
    </location>
</feature>
<name>A0A814Z2X5_9BILA</name>